<evidence type="ECO:0000313" key="3">
    <source>
        <dbReference type="Proteomes" id="UP000463883"/>
    </source>
</evidence>
<name>A0A6P1MFQ0_9FIRM</name>
<keyword evidence="3" id="KW-1185">Reference proteome</keyword>
<dbReference type="AlphaFoldDB" id="A0A6P1MFQ0"/>
<dbReference type="EMBL" id="CP047591">
    <property type="protein sequence ID" value="QHI72003.1"/>
    <property type="molecule type" value="Genomic_DNA"/>
</dbReference>
<dbReference type="Pfam" id="PF13529">
    <property type="entry name" value="Peptidase_C39_2"/>
    <property type="match status" value="1"/>
</dbReference>
<sequence>MKPINYLQTDPKWANIDYSAKGEKTTIGKSGCGPSCMAMVIATLKNKNVTPKDTCAWSLSHGFKATNQGLIIVILLHRVRLMIYQ</sequence>
<gene>
    <name evidence="2" type="ORF">Ami3637_05965</name>
</gene>
<organism evidence="2 3">
    <name type="scientific">Aminipila terrae</name>
    <dbReference type="NCBI Taxonomy" id="2697030"/>
    <lineage>
        <taxon>Bacteria</taxon>
        <taxon>Bacillati</taxon>
        <taxon>Bacillota</taxon>
        <taxon>Clostridia</taxon>
        <taxon>Peptostreptococcales</taxon>
        <taxon>Anaerovoracaceae</taxon>
        <taxon>Aminipila</taxon>
    </lineage>
</organism>
<dbReference type="InterPro" id="IPR039564">
    <property type="entry name" value="Peptidase_C39-like"/>
</dbReference>
<dbReference type="RefSeq" id="WP_162361773.1">
    <property type="nucleotide sequence ID" value="NZ_CP047591.1"/>
</dbReference>
<evidence type="ECO:0000259" key="1">
    <source>
        <dbReference type="Pfam" id="PF13529"/>
    </source>
</evidence>
<proteinExistence type="predicted"/>
<protein>
    <recommendedName>
        <fullName evidence="1">Peptidase C39-like domain-containing protein</fullName>
    </recommendedName>
</protein>
<accession>A0A6P1MFQ0</accession>
<feature type="domain" description="Peptidase C39-like" evidence="1">
    <location>
        <begin position="23"/>
        <end position="71"/>
    </location>
</feature>
<evidence type="ECO:0000313" key="2">
    <source>
        <dbReference type="EMBL" id="QHI72003.1"/>
    </source>
</evidence>
<reference evidence="2 3" key="1">
    <citation type="submission" date="2020-01" db="EMBL/GenBank/DDBJ databases">
        <title>Genomic analysis of Aminipila sp. CBA3637.</title>
        <authorList>
            <person name="Kim Y.B."/>
            <person name="Roh S.W."/>
        </authorList>
    </citation>
    <scope>NUCLEOTIDE SEQUENCE [LARGE SCALE GENOMIC DNA]</scope>
    <source>
        <strain evidence="2 3">CBA3637</strain>
    </source>
</reference>
<dbReference type="KEGG" id="amic:Ami3637_05965"/>
<dbReference type="Proteomes" id="UP000463883">
    <property type="component" value="Chromosome"/>
</dbReference>